<dbReference type="InterPro" id="IPR018637">
    <property type="entry name" value="DUF2059"/>
</dbReference>
<comment type="caution">
    <text evidence="3">The sequence shown here is derived from an EMBL/GenBank/DDBJ whole genome shotgun (WGS) entry which is preliminary data.</text>
</comment>
<gene>
    <name evidence="3" type="ORF">ACFQ33_03100</name>
</gene>
<feature type="chain" id="PRO_5046519023" evidence="1">
    <location>
        <begin position="28"/>
        <end position="179"/>
    </location>
</feature>
<dbReference type="Pfam" id="PF09832">
    <property type="entry name" value="DUF2059"/>
    <property type="match status" value="1"/>
</dbReference>
<feature type="domain" description="DUF2059" evidence="2">
    <location>
        <begin position="94"/>
        <end position="151"/>
    </location>
</feature>
<protein>
    <submittedName>
        <fullName evidence="3">DUF2059 domain-containing protein</fullName>
    </submittedName>
</protein>
<sequence length="179" mass="18888">MTIFAGLGRTLAATLIATAAFTGSVMAQDASEDQIKAARAAMDALNATSQFDGILPQIAEKLKGTLIQSSPNYGELINKTVDEEALALASRRADLEREVANIYAKTFSVEELKAISDFYNSGAGKKLLQSGPLAAREVMKAADIWAAGISRDLAVNSDKKLEAEIGAQKKAEGEAAPKN</sequence>
<name>A0ABW3YTQ7_MYCRA</name>
<reference evidence="4" key="1">
    <citation type="journal article" date="2019" name="Int. J. Syst. Evol. Microbiol.">
        <title>The Global Catalogue of Microorganisms (GCM) 10K type strain sequencing project: providing services to taxonomists for standard genome sequencing and annotation.</title>
        <authorList>
            <consortium name="The Broad Institute Genomics Platform"/>
            <consortium name="The Broad Institute Genome Sequencing Center for Infectious Disease"/>
            <person name="Wu L."/>
            <person name="Ma J."/>
        </authorList>
    </citation>
    <scope>NUCLEOTIDE SEQUENCE [LARGE SCALE GENOMIC DNA]</scope>
    <source>
        <strain evidence="4">CCUG 55609</strain>
    </source>
</reference>
<dbReference type="Proteomes" id="UP001597173">
    <property type="component" value="Unassembled WGS sequence"/>
</dbReference>
<proteinExistence type="predicted"/>
<evidence type="ECO:0000313" key="4">
    <source>
        <dbReference type="Proteomes" id="UP001597173"/>
    </source>
</evidence>
<keyword evidence="1" id="KW-0732">Signal</keyword>
<evidence type="ECO:0000259" key="2">
    <source>
        <dbReference type="Pfam" id="PF09832"/>
    </source>
</evidence>
<evidence type="ECO:0000313" key="3">
    <source>
        <dbReference type="EMBL" id="MFD1326880.1"/>
    </source>
</evidence>
<keyword evidence="4" id="KW-1185">Reference proteome</keyword>
<feature type="signal peptide" evidence="1">
    <location>
        <begin position="1"/>
        <end position="27"/>
    </location>
</feature>
<dbReference type="RefSeq" id="WP_374840183.1">
    <property type="nucleotide sequence ID" value="NZ_JBHEEW010000013.1"/>
</dbReference>
<accession>A0ABW3YTQ7</accession>
<dbReference type="EMBL" id="JBHTNF010000001">
    <property type="protein sequence ID" value="MFD1326880.1"/>
    <property type="molecule type" value="Genomic_DNA"/>
</dbReference>
<evidence type="ECO:0000256" key="1">
    <source>
        <dbReference type="SAM" id="SignalP"/>
    </source>
</evidence>
<organism evidence="3 4">
    <name type="scientific">Mycoplana ramosa</name>
    <name type="common">Mycoplana bullata</name>
    <dbReference type="NCBI Taxonomy" id="40837"/>
    <lineage>
        <taxon>Bacteria</taxon>
        <taxon>Pseudomonadati</taxon>
        <taxon>Pseudomonadota</taxon>
        <taxon>Alphaproteobacteria</taxon>
        <taxon>Hyphomicrobiales</taxon>
        <taxon>Rhizobiaceae</taxon>
        <taxon>Mycoplana</taxon>
    </lineage>
</organism>